<dbReference type="Proteomes" id="UP000316714">
    <property type="component" value="Unassembled WGS sequence"/>
</dbReference>
<dbReference type="Pfam" id="PF13604">
    <property type="entry name" value="AAA_30"/>
    <property type="match status" value="1"/>
</dbReference>
<sequence>MARITTHRGSAKQTHNYYLADYYDAGPEFEGQWLGAGARRLGLEGAIDPKQFMRLLENHHPTTGERLSQRTRDNRRNGWDITFSAPKSVSIVFGLNNDRAVVDALRGATNDTLLEMEQDVMRRVNIAGGEQRHEKTRNFIAGVWVHVDARGVKGHVPDCQLHSHAFVSNHTFDEKSDRWLAADISNLFRDAQRYYESVFQSRLATNLQDLGYAVERTANGFEIAGVSRGLIDKFSKRTAQINERIDEGYAERLAAKHGVSLADAKGMIGALSRDRKGKSFSLDELQEHWQLQLTPAESRQLDQVGRSKLEPTPTKNNAITAQAAVDFALEHGFEHEAVLRERNVLSDALKHGIGDNSVAEIRAEVARRRVIRQGKEEAAVLTTKELQQEELAILNFAKQGRGQVKPLNAAYEAEASDLSEEQRRVVAGLLTSTDRLQVVHGVAGVGKSYMLQHLVPQINDASKPTAIMAPTNKAVDNLREDGFDAKTVQSFLLDEKAQSAVNGGVLIVDEAGLIGSPTFRALVRVADQQNARIIAVGDTRQHLPIERGHPLKMLEEQAGIEPESLSTIRRQEGSYRDAVEALSRGDISEGFERLQALDYVHEIADEERDAILARDFADAREKHPDQKLLVIAPTHAERRQVIDSIRDELKSRKLIGDEEHALTSYVPKQLSKAQRQDPLNYQAGDLVAFHAKGRGGIQSGDQLQVARVTNGKVFTEEGRTVPLESAGAFAVFRPEVADYAVGDVIRLTRGRRQEPGQKKLTNGSLHTIRSISNGAIRLDNGEKLAPDWRFFDQGIAVTSHVSQGTTVHRAFVAASSLSFPASSPEQMYVSASRARTRCDIYTDSTDGLERAISRFRHKQLATSVQPTQLGGRTPTRLLQAFNRVKSVAQQLATKQLQRFHDWLPRHEMQPQPER</sequence>
<dbReference type="InterPro" id="IPR014059">
    <property type="entry name" value="TraI/TrwC_relax"/>
</dbReference>
<evidence type="ECO:0000313" key="3">
    <source>
        <dbReference type="Proteomes" id="UP000316714"/>
    </source>
</evidence>
<name>A0A5C5VBS5_9BACT</name>
<organism evidence="2 3">
    <name type="scientific">Posidoniimonas corsicana</name>
    <dbReference type="NCBI Taxonomy" id="1938618"/>
    <lineage>
        <taxon>Bacteria</taxon>
        <taxon>Pseudomonadati</taxon>
        <taxon>Planctomycetota</taxon>
        <taxon>Planctomycetia</taxon>
        <taxon>Pirellulales</taxon>
        <taxon>Lacipirellulaceae</taxon>
        <taxon>Posidoniimonas</taxon>
    </lineage>
</organism>
<dbReference type="AlphaFoldDB" id="A0A5C5VBS5"/>
<dbReference type="InterPro" id="IPR027417">
    <property type="entry name" value="P-loop_NTPase"/>
</dbReference>
<dbReference type="NCBIfam" id="NF041492">
    <property type="entry name" value="MobF"/>
    <property type="match status" value="1"/>
</dbReference>
<accession>A0A5C5VBS5</accession>
<reference evidence="2 3" key="1">
    <citation type="submission" date="2019-02" db="EMBL/GenBank/DDBJ databases">
        <title>Deep-cultivation of Planctomycetes and their phenomic and genomic characterization uncovers novel biology.</title>
        <authorList>
            <person name="Wiegand S."/>
            <person name="Jogler M."/>
            <person name="Boedeker C."/>
            <person name="Pinto D."/>
            <person name="Vollmers J."/>
            <person name="Rivas-Marin E."/>
            <person name="Kohn T."/>
            <person name="Peeters S.H."/>
            <person name="Heuer A."/>
            <person name="Rast P."/>
            <person name="Oberbeckmann S."/>
            <person name="Bunk B."/>
            <person name="Jeske O."/>
            <person name="Meyerdierks A."/>
            <person name="Storesund J.E."/>
            <person name="Kallscheuer N."/>
            <person name="Luecker S."/>
            <person name="Lage O.M."/>
            <person name="Pohl T."/>
            <person name="Merkel B.J."/>
            <person name="Hornburger P."/>
            <person name="Mueller R.-W."/>
            <person name="Bruemmer F."/>
            <person name="Labrenz M."/>
            <person name="Spormann A.M."/>
            <person name="Op Den Camp H."/>
            <person name="Overmann J."/>
            <person name="Amann R."/>
            <person name="Jetten M.S.M."/>
            <person name="Mascher T."/>
            <person name="Medema M.H."/>
            <person name="Devos D.P."/>
            <person name="Kaster A.-K."/>
            <person name="Ovreas L."/>
            <person name="Rohde M."/>
            <person name="Galperin M.Y."/>
            <person name="Jogler C."/>
        </authorList>
    </citation>
    <scope>NUCLEOTIDE SEQUENCE [LARGE SCALE GENOMIC DNA]</scope>
    <source>
        <strain evidence="2 3">KOR34</strain>
    </source>
</reference>
<dbReference type="OrthoDB" id="1826980at2"/>
<feature type="domain" description="TrwC relaxase" evidence="1">
    <location>
        <begin position="12"/>
        <end position="293"/>
    </location>
</feature>
<protein>
    <submittedName>
        <fullName evidence="2">Multifunctional conjugation protein TraI</fullName>
    </submittedName>
</protein>
<dbReference type="Pfam" id="PF08751">
    <property type="entry name" value="TrwC"/>
    <property type="match status" value="1"/>
</dbReference>
<dbReference type="Gene3D" id="3.40.50.300">
    <property type="entry name" value="P-loop containing nucleotide triphosphate hydrolases"/>
    <property type="match status" value="1"/>
</dbReference>
<evidence type="ECO:0000259" key="1">
    <source>
        <dbReference type="Pfam" id="PF08751"/>
    </source>
</evidence>
<dbReference type="RefSeq" id="WP_146561142.1">
    <property type="nucleotide sequence ID" value="NZ_SIHJ01000001.1"/>
</dbReference>
<dbReference type="SUPFAM" id="SSF52540">
    <property type="entry name" value="P-loop containing nucleoside triphosphate hydrolases"/>
    <property type="match status" value="2"/>
</dbReference>
<dbReference type="EMBL" id="SIHJ01000001">
    <property type="protein sequence ID" value="TWT35172.1"/>
    <property type="molecule type" value="Genomic_DNA"/>
</dbReference>
<dbReference type="InterPro" id="IPR014862">
    <property type="entry name" value="TrwC"/>
</dbReference>
<comment type="caution">
    <text evidence="2">The sequence shown here is derived from an EMBL/GenBank/DDBJ whole genome shotgun (WGS) entry which is preliminary data.</text>
</comment>
<dbReference type="NCBIfam" id="TIGR02686">
    <property type="entry name" value="relax_trwC"/>
    <property type="match status" value="1"/>
</dbReference>
<gene>
    <name evidence="2" type="primary">traI_1</name>
    <name evidence="2" type="ORF">KOR34_00600</name>
</gene>
<dbReference type="SUPFAM" id="SSF55464">
    <property type="entry name" value="Origin of replication-binding domain, RBD-like"/>
    <property type="match status" value="1"/>
</dbReference>
<proteinExistence type="predicted"/>
<keyword evidence="3" id="KW-1185">Reference proteome</keyword>
<evidence type="ECO:0000313" key="2">
    <source>
        <dbReference type="EMBL" id="TWT35172.1"/>
    </source>
</evidence>